<dbReference type="PANTHER" id="PTHR47520:SF13">
    <property type="entry name" value="PROTEIN CBG10012"/>
    <property type="match status" value="1"/>
</dbReference>
<feature type="transmembrane region" description="Helical" evidence="1">
    <location>
        <begin position="186"/>
        <end position="207"/>
    </location>
</feature>
<keyword evidence="1" id="KW-0812">Transmembrane</keyword>
<keyword evidence="1" id="KW-0472">Membrane</keyword>
<sequence>GAYSTVNVLYFRGGGSGKELSEPTVNGSVIMESILSKRAFSSIFKSFTGTEPMFEQKVNEFNKAAAPFEQLKIPLTVLNTTIPFSIINSNLTFFWGNSSLPPNNTQSKNYQECYHYSLSNAYRAVTFCYVERMERCAANISDLYELDLLKFLSLKGETITQFSWLCPKGKICCAWECCDPALLTDWHVFVILCLAGIVLSALCATCCTR</sequence>
<dbReference type="PANTHER" id="PTHR47520">
    <property type="entry name" value="CX DOMAIN-CONTAINING PROTEIN-RELATED"/>
    <property type="match status" value="1"/>
</dbReference>
<keyword evidence="3" id="KW-1185">Reference proteome</keyword>
<dbReference type="AlphaFoldDB" id="A0AAV5UVN6"/>
<dbReference type="Proteomes" id="UP001432322">
    <property type="component" value="Unassembled WGS sequence"/>
</dbReference>
<comment type="caution">
    <text evidence="2">The sequence shown here is derived from an EMBL/GenBank/DDBJ whole genome shotgun (WGS) entry which is preliminary data.</text>
</comment>
<accession>A0AAV5UVN6</accession>
<proteinExistence type="predicted"/>
<keyword evidence="1" id="KW-1133">Transmembrane helix</keyword>
<dbReference type="EMBL" id="BTSY01000001">
    <property type="protein sequence ID" value="GMT11194.1"/>
    <property type="molecule type" value="Genomic_DNA"/>
</dbReference>
<evidence type="ECO:0008006" key="4">
    <source>
        <dbReference type="Google" id="ProtNLM"/>
    </source>
</evidence>
<protein>
    <recommendedName>
        <fullName evidence="4">CX domain-containing protein</fullName>
    </recommendedName>
</protein>
<evidence type="ECO:0000256" key="1">
    <source>
        <dbReference type="SAM" id="Phobius"/>
    </source>
</evidence>
<feature type="non-terminal residue" evidence="2">
    <location>
        <position position="1"/>
    </location>
</feature>
<evidence type="ECO:0000313" key="3">
    <source>
        <dbReference type="Proteomes" id="UP001432322"/>
    </source>
</evidence>
<name>A0AAV5UVN6_9BILA</name>
<gene>
    <name evidence="2" type="ORF">PFISCL1PPCAC_2491</name>
</gene>
<organism evidence="2 3">
    <name type="scientific">Pristionchus fissidentatus</name>
    <dbReference type="NCBI Taxonomy" id="1538716"/>
    <lineage>
        <taxon>Eukaryota</taxon>
        <taxon>Metazoa</taxon>
        <taxon>Ecdysozoa</taxon>
        <taxon>Nematoda</taxon>
        <taxon>Chromadorea</taxon>
        <taxon>Rhabditida</taxon>
        <taxon>Rhabditina</taxon>
        <taxon>Diplogasteromorpha</taxon>
        <taxon>Diplogasteroidea</taxon>
        <taxon>Neodiplogasteridae</taxon>
        <taxon>Pristionchus</taxon>
    </lineage>
</organism>
<reference evidence="2" key="1">
    <citation type="submission" date="2023-10" db="EMBL/GenBank/DDBJ databases">
        <title>Genome assembly of Pristionchus species.</title>
        <authorList>
            <person name="Yoshida K."/>
            <person name="Sommer R.J."/>
        </authorList>
    </citation>
    <scope>NUCLEOTIDE SEQUENCE</scope>
    <source>
        <strain evidence="2">RS5133</strain>
    </source>
</reference>
<evidence type="ECO:0000313" key="2">
    <source>
        <dbReference type="EMBL" id="GMT11194.1"/>
    </source>
</evidence>